<protein>
    <submittedName>
        <fullName evidence="3">GIY-YIG nuclease family protein</fullName>
    </submittedName>
</protein>
<gene>
    <name evidence="3" type="ORF">EWM62_03360</name>
</gene>
<sequence length="85" mass="9944">MFYAYILQSSKSGRYYIGHTENIEARLERHNTGKVKATKNKGPWILMSFESFQTKAQANAREFYIKSMKSRVFIEKLVATFNKDV</sequence>
<dbReference type="CDD" id="cd10449">
    <property type="entry name" value="GIY-YIG_SLX1_like"/>
    <property type="match status" value="1"/>
</dbReference>
<reference evidence="3 4" key="1">
    <citation type="submission" date="2019-02" db="EMBL/GenBank/DDBJ databases">
        <title>Bacterial novel species Mucilaginibacter sp. 17JY9-4 isolated from soil.</title>
        <authorList>
            <person name="Jung H.-Y."/>
        </authorList>
    </citation>
    <scope>NUCLEOTIDE SEQUENCE [LARGE SCALE GENOMIC DNA]</scope>
    <source>
        <strain evidence="3 4">17JY9-4</strain>
    </source>
</reference>
<evidence type="ECO:0000313" key="4">
    <source>
        <dbReference type="Proteomes" id="UP000293331"/>
    </source>
</evidence>
<dbReference type="OrthoDB" id="677560at2"/>
<evidence type="ECO:0000313" key="3">
    <source>
        <dbReference type="EMBL" id="RYU92485.1"/>
    </source>
</evidence>
<comment type="caution">
    <text evidence="3">The sequence shown here is derived from an EMBL/GenBank/DDBJ whole genome shotgun (WGS) entry which is preliminary data.</text>
</comment>
<dbReference type="InterPro" id="IPR000305">
    <property type="entry name" value="GIY-YIG_endonuc"/>
</dbReference>
<dbReference type="SUPFAM" id="SSF82771">
    <property type="entry name" value="GIY-YIG endonuclease"/>
    <property type="match status" value="1"/>
</dbReference>
<name>A0A4Q5LSL0_9SPHI</name>
<comment type="similarity">
    <text evidence="1">Belongs to the UPF0213 family.</text>
</comment>
<dbReference type="InterPro" id="IPR035901">
    <property type="entry name" value="GIY-YIG_endonuc_sf"/>
</dbReference>
<dbReference type="RefSeq" id="WP_129875212.1">
    <property type="nucleotide sequence ID" value="NZ_SEWG01000001.1"/>
</dbReference>
<dbReference type="AlphaFoldDB" id="A0A4Q5LSL0"/>
<organism evidence="3 4">
    <name type="scientific">Mucilaginibacter terrigena</name>
    <dbReference type="NCBI Taxonomy" id="2492395"/>
    <lineage>
        <taxon>Bacteria</taxon>
        <taxon>Pseudomonadati</taxon>
        <taxon>Bacteroidota</taxon>
        <taxon>Sphingobacteriia</taxon>
        <taxon>Sphingobacteriales</taxon>
        <taxon>Sphingobacteriaceae</taxon>
        <taxon>Mucilaginibacter</taxon>
    </lineage>
</organism>
<keyword evidence="4" id="KW-1185">Reference proteome</keyword>
<proteinExistence type="inferred from homology"/>
<dbReference type="PANTHER" id="PTHR34477:SF1">
    <property type="entry name" value="UPF0213 PROTEIN YHBQ"/>
    <property type="match status" value="1"/>
</dbReference>
<accession>A0A4Q5LSL0</accession>
<dbReference type="Proteomes" id="UP000293331">
    <property type="component" value="Unassembled WGS sequence"/>
</dbReference>
<evidence type="ECO:0000259" key="2">
    <source>
        <dbReference type="PROSITE" id="PS50164"/>
    </source>
</evidence>
<dbReference type="Gene3D" id="3.40.1440.10">
    <property type="entry name" value="GIY-YIG endonuclease"/>
    <property type="match status" value="1"/>
</dbReference>
<dbReference type="Pfam" id="PF01541">
    <property type="entry name" value="GIY-YIG"/>
    <property type="match status" value="1"/>
</dbReference>
<dbReference type="PANTHER" id="PTHR34477">
    <property type="entry name" value="UPF0213 PROTEIN YHBQ"/>
    <property type="match status" value="1"/>
</dbReference>
<dbReference type="InterPro" id="IPR050190">
    <property type="entry name" value="UPF0213_domain"/>
</dbReference>
<dbReference type="EMBL" id="SEWG01000001">
    <property type="protein sequence ID" value="RYU92485.1"/>
    <property type="molecule type" value="Genomic_DNA"/>
</dbReference>
<evidence type="ECO:0000256" key="1">
    <source>
        <dbReference type="ARBA" id="ARBA00007435"/>
    </source>
</evidence>
<feature type="domain" description="GIY-YIG" evidence="2">
    <location>
        <begin position="1"/>
        <end position="75"/>
    </location>
</feature>
<dbReference type="PROSITE" id="PS50164">
    <property type="entry name" value="GIY_YIG"/>
    <property type="match status" value="1"/>
</dbReference>